<dbReference type="EMBL" id="GBRH01243269">
    <property type="protein sequence ID" value="JAD54626.1"/>
    <property type="molecule type" value="Transcribed_RNA"/>
</dbReference>
<evidence type="ECO:0000313" key="1">
    <source>
        <dbReference type="EMBL" id="JAD54626.1"/>
    </source>
</evidence>
<organism evidence="1">
    <name type="scientific">Arundo donax</name>
    <name type="common">Giant reed</name>
    <name type="synonym">Donax arundinaceus</name>
    <dbReference type="NCBI Taxonomy" id="35708"/>
    <lineage>
        <taxon>Eukaryota</taxon>
        <taxon>Viridiplantae</taxon>
        <taxon>Streptophyta</taxon>
        <taxon>Embryophyta</taxon>
        <taxon>Tracheophyta</taxon>
        <taxon>Spermatophyta</taxon>
        <taxon>Magnoliopsida</taxon>
        <taxon>Liliopsida</taxon>
        <taxon>Poales</taxon>
        <taxon>Poaceae</taxon>
        <taxon>PACMAD clade</taxon>
        <taxon>Arundinoideae</taxon>
        <taxon>Arundineae</taxon>
        <taxon>Arundo</taxon>
    </lineage>
</organism>
<protein>
    <submittedName>
        <fullName evidence="1">Uncharacterized protein</fullName>
    </submittedName>
</protein>
<sequence length="14" mass="1466">MHCAHPLESLVAGT</sequence>
<name>A0A0A9AU55_ARUDO</name>
<reference evidence="1" key="2">
    <citation type="journal article" date="2015" name="Data Brief">
        <title>Shoot transcriptome of the giant reed, Arundo donax.</title>
        <authorList>
            <person name="Barrero R.A."/>
            <person name="Guerrero F.D."/>
            <person name="Moolhuijzen P."/>
            <person name="Goolsby J.A."/>
            <person name="Tidwell J."/>
            <person name="Bellgard S.E."/>
            <person name="Bellgard M.I."/>
        </authorList>
    </citation>
    <scope>NUCLEOTIDE SEQUENCE</scope>
    <source>
        <tissue evidence="1">Shoot tissue taken approximately 20 cm above the soil surface</tissue>
    </source>
</reference>
<reference evidence="1" key="1">
    <citation type="submission" date="2014-09" db="EMBL/GenBank/DDBJ databases">
        <authorList>
            <person name="Magalhaes I.L.F."/>
            <person name="Oliveira U."/>
            <person name="Santos F.R."/>
            <person name="Vidigal T.H.D.A."/>
            <person name="Brescovit A.D."/>
            <person name="Santos A.J."/>
        </authorList>
    </citation>
    <scope>NUCLEOTIDE SEQUENCE</scope>
    <source>
        <tissue evidence="1">Shoot tissue taken approximately 20 cm above the soil surface</tissue>
    </source>
</reference>
<accession>A0A0A9AU55</accession>
<proteinExistence type="predicted"/>